<proteinExistence type="predicted"/>
<reference evidence="2" key="1">
    <citation type="journal article" date="2016" name="Proc. Natl. Acad. Sci. U.S.A.">
        <title>Lipid metabolic changes in an early divergent fungus govern the establishment of a mutualistic symbiosis with endobacteria.</title>
        <authorList>
            <person name="Lastovetsky O.A."/>
            <person name="Gaspar M.L."/>
            <person name="Mondo S.J."/>
            <person name="LaButti K.M."/>
            <person name="Sandor L."/>
            <person name="Grigoriev I.V."/>
            <person name="Henry S.A."/>
            <person name="Pawlowska T.E."/>
        </authorList>
    </citation>
    <scope>NUCLEOTIDE SEQUENCE [LARGE SCALE GENOMIC DNA]</scope>
    <source>
        <strain evidence="2">ATCC 52814</strain>
    </source>
</reference>
<accession>A0A1X0R3W0</accession>
<dbReference type="VEuPathDB" id="FungiDB:BCV72DRAFT_118883"/>
<dbReference type="AlphaFoldDB" id="A0A1X0R3W0"/>
<evidence type="ECO:0000313" key="2">
    <source>
        <dbReference type="EMBL" id="ORE06709.1"/>
    </source>
</evidence>
<feature type="region of interest" description="Disordered" evidence="1">
    <location>
        <begin position="1"/>
        <end position="22"/>
    </location>
</feature>
<evidence type="ECO:0000256" key="1">
    <source>
        <dbReference type="SAM" id="MobiDB-lite"/>
    </source>
</evidence>
<gene>
    <name evidence="2" type="ORF">BCV72DRAFT_118883</name>
</gene>
<dbReference type="EMBL" id="KV921917">
    <property type="protein sequence ID" value="ORE06709.1"/>
    <property type="molecule type" value="Genomic_DNA"/>
</dbReference>
<protein>
    <submittedName>
        <fullName evidence="2">Uncharacterized protein</fullName>
    </submittedName>
</protein>
<dbReference type="Proteomes" id="UP000242414">
    <property type="component" value="Unassembled WGS sequence"/>
</dbReference>
<organism evidence="2">
    <name type="scientific">Rhizopus microsporus var. microsporus</name>
    <dbReference type="NCBI Taxonomy" id="86635"/>
    <lineage>
        <taxon>Eukaryota</taxon>
        <taxon>Fungi</taxon>
        <taxon>Fungi incertae sedis</taxon>
        <taxon>Mucoromycota</taxon>
        <taxon>Mucoromycotina</taxon>
        <taxon>Mucoromycetes</taxon>
        <taxon>Mucorales</taxon>
        <taxon>Mucorineae</taxon>
        <taxon>Rhizopodaceae</taxon>
        <taxon>Rhizopus</taxon>
    </lineage>
</organism>
<sequence>MDETMNEVALRTKEEGNKKSGKSYKIYSPDQKALFLYYLQVKWYKAAKAARLSRIAERTGQQWAKRLRMSLNGIFLRSKRIRTNKRLECCNKSIKSILLIYTIKAPQARVVDIVESLTKSFENFSLKATSVRNFMKTECNFHSKEQYYVLVNKILKINFDSALNG</sequence>
<dbReference type="OrthoDB" id="2289193at2759"/>
<name>A0A1X0R3W0_RHIZD</name>